<reference evidence="2" key="2">
    <citation type="submission" date="2021-04" db="EMBL/GenBank/DDBJ databases">
        <authorList>
            <person name="Gilroy R."/>
        </authorList>
    </citation>
    <scope>NUCLEOTIDE SEQUENCE</scope>
    <source>
        <strain evidence="2">CHK196-3914</strain>
    </source>
</reference>
<protein>
    <submittedName>
        <fullName evidence="2">Uncharacterized protein</fullName>
    </submittedName>
</protein>
<evidence type="ECO:0000313" key="2">
    <source>
        <dbReference type="EMBL" id="HIZ74321.1"/>
    </source>
</evidence>
<dbReference type="Proteomes" id="UP000824116">
    <property type="component" value="Unassembled WGS sequence"/>
</dbReference>
<gene>
    <name evidence="2" type="ORF">H9723_03630</name>
</gene>
<sequence length="97" mass="11609">MTEVYIATILLAVTFLLLCWVVTEFQIYEDSHSLEDELKRPRMSSRFAAWRSRLFDVMDKAKYFRQESLKEANRTTFLFGVKHRDKKEESRLAGRTR</sequence>
<accession>A0A9D2G8Y7</accession>
<evidence type="ECO:0000256" key="1">
    <source>
        <dbReference type="SAM" id="Phobius"/>
    </source>
</evidence>
<comment type="caution">
    <text evidence="2">The sequence shown here is derived from an EMBL/GenBank/DDBJ whole genome shotgun (WGS) entry which is preliminary data.</text>
</comment>
<evidence type="ECO:0000313" key="3">
    <source>
        <dbReference type="Proteomes" id="UP000824116"/>
    </source>
</evidence>
<organism evidence="2 3">
    <name type="scientific">Candidatus Mediterraneibacter stercoravium</name>
    <dbReference type="NCBI Taxonomy" id="2838685"/>
    <lineage>
        <taxon>Bacteria</taxon>
        <taxon>Bacillati</taxon>
        <taxon>Bacillota</taxon>
        <taxon>Clostridia</taxon>
        <taxon>Lachnospirales</taxon>
        <taxon>Lachnospiraceae</taxon>
        <taxon>Mediterraneibacter</taxon>
    </lineage>
</organism>
<keyword evidence="1" id="KW-0472">Membrane</keyword>
<name>A0A9D2G8Y7_9FIRM</name>
<dbReference type="AlphaFoldDB" id="A0A9D2G8Y7"/>
<feature type="transmembrane region" description="Helical" evidence="1">
    <location>
        <begin position="6"/>
        <end position="23"/>
    </location>
</feature>
<keyword evidence="1" id="KW-0812">Transmembrane</keyword>
<proteinExistence type="predicted"/>
<dbReference type="EMBL" id="DXAY01000086">
    <property type="protein sequence ID" value="HIZ74321.1"/>
    <property type="molecule type" value="Genomic_DNA"/>
</dbReference>
<keyword evidence="1" id="KW-1133">Transmembrane helix</keyword>
<reference evidence="2" key="1">
    <citation type="journal article" date="2021" name="PeerJ">
        <title>Extensive microbial diversity within the chicken gut microbiome revealed by metagenomics and culture.</title>
        <authorList>
            <person name="Gilroy R."/>
            <person name="Ravi A."/>
            <person name="Getino M."/>
            <person name="Pursley I."/>
            <person name="Horton D.L."/>
            <person name="Alikhan N.F."/>
            <person name="Baker D."/>
            <person name="Gharbi K."/>
            <person name="Hall N."/>
            <person name="Watson M."/>
            <person name="Adriaenssens E.M."/>
            <person name="Foster-Nyarko E."/>
            <person name="Jarju S."/>
            <person name="Secka A."/>
            <person name="Antonio M."/>
            <person name="Oren A."/>
            <person name="Chaudhuri R.R."/>
            <person name="La Ragione R."/>
            <person name="Hildebrand F."/>
            <person name="Pallen M.J."/>
        </authorList>
    </citation>
    <scope>NUCLEOTIDE SEQUENCE</scope>
    <source>
        <strain evidence="2">CHK196-3914</strain>
    </source>
</reference>